<reference evidence="3" key="1">
    <citation type="journal article" date="2014" name="Int. J. Syst. Evol. Microbiol.">
        <title>Complete genome of a new Firmicutes species belonging to the dominant human colonic microbiota ('Ruminococcus bicirculans') reveals two chromosomes and a selective capacity to utilize plant glucans.</title>
        <authorList>
            <consortium name="NISC Comparative Sequencing Program"/>
            <person name="Wegmann U."/>
            <person name="Louis P."/>
            <person name="Goesmann A."/>
            <person name="Henrissat B."/>
            <person name="Duncan S.H."/>
            <person name="Flint H.J."/>
        </authorList>
    </citation>
    <scope>NUCLEOTIDE SEQUENCE</scope>
    <source>
        <strain evidence="3">NBRC 107715</strain>
    </source>
</reference>
<proteinExistence type="inferred from homology"/>
<gene>
    <name evidence="3" type="ORF">GCM10007888_59410</name>
    <name evidence="2" type="ORF">MOX02_48770</name>
</gene>
<dbReference type="GO" id="GO:0006355">
    <property type="term" value="P:regulation of DNA-templated transcription"/>
    <property type="evidence" value="ECO:0007669"/>
    <property type="project" value="InterPro"/>
</dbReference>
<comment type="similarity">
    <text evidence="1">Belongs to the ros/MucR family.</text>
</comment>
<dbReference type="RefSeq" id="WP_147028344.1">
    <property type="nucleotide sequence ID" value="NZ_BJZU01000126.1"/>
</dbReference>
<reference evidence="3" key="4">
    <citation type="submission" date="2023-01" db="EMBL/GenBank/DDBJ databases">
        <title>Draft genome sequence of Methylobacterium oxalidis strain NBRC 107715.</title>
        <authorList>
            <person name="Sun Q."/>
            <person name="Mori K."/>
        </authorList>
    </citation>
    <scope>NUCLEOTIDE SEQUENCE</scope>
    <source>
        <strain evidence="3">NBRC 107715</strain>
    </source>
</reference>
<dbReference type="OrthoDB" id="9809693at2"/>
<sequence>MSETTTTDPVLVDLTVGIVSAFVANNPVPVADLPKVIEAVHTSLSRLGAPQAAETAPEVAKPTPAEIKRSVKPDTLISFIDGKPYKLLKRHLKKNGLDPASYRARYGLPADYPMVAPSYAAQRSELAKASGLGVSGGRQPVPQAAE</sequence>
<dbReference type="InterPro" id="IPR041920">
    <property type="entry name" value="ROS/MUCR_sf"/>
</dbReference>
<evidence type="ECO:0000313" key="2">
    <source>
        <dbReference type="EMBL" id="GEP06839.1"/>
    </source>
</evidence>
<evidence type="ECO:0000313" key="4">
    <source>
        <dbReference type="Proteomes" id="UP000321960"/>
    </source>
</evidence>
<dbReference type="EMBL" id="BSPK01000114">
    <property type="protein sequence ID" value="GLS67557.1"/>
    <property type="molecule type" value="Genomic_DNA"/>
</dbReference>
<reference evidence="5" key="2">
    <citation type="journal article" date="2019" name="Int. J. Syst. Evol. Microbiol.">
        <title>The Global Catalogue of Microorganisms (GCM) 10K type strain sequencing project: providing services to taxonomists for standard genome sequencing and annotation.</title>
        <authorList>
            <consortium name="The Broad Institute Genomics Platform"/>
            <consortium name="The Broad Institute Genome Sequencing Center for Infectious Disease"/>
            <person name="Wu L."/>
            <person name="Ma J."/>
        </authorList>
    </citation>
    <scope>NUCLEOTIDE SEQUENCE [LARGE SCALE GENOMIC DNA]</scope>
    <source>
        <strain evidence="5">NBRC 107715</strain>
    </source>
</reference>
<dbReference type="Proteomes" id="UP000321960">
    <property type="component" value="Unassembled WGS sequence"/>
</dbReference>
<dbReference type="Proteomes" id="UP001156856">
    <property type="component" value="Unassembled WGS sequence"/>
</dbReference>
<evidence type="ECO:0000256" key="1">
    <source>
        <dbReference type="ARBA" id="ARBA00007031"/>
    </source>
</evidence>
<dbReference type="GO" id="GO:0008270">
    <property type="term" value="F:zinc ion binding"/>
    <property type="evidence" value="ECO:0007669"/>
    <property type="project" value="InterPro"/>
</dbReference>
<dbReference type="Pfam" id="PF05443">
    <property type="entry name" value="ROS_MUCR"/>
    <property type="match status" value="1"/>
</dbReference>
<evidence type="ECO:0000313" key="3">
    <source>
        <dbReference type="EMBL" id="GLS67557.1"/>
    </source>
</evidence>
<evidence type="ECO:0000313" key="5">
    <source>
        <dbReference type="Proteomes" id="UP001156856"/>
    </source>
</evidence>
<dbReference type="InterPro" id="IPR008807">
    <property type="entry name" value="ROS_MUCR"/>
</dbReference>
<dbReference type="Gene3D" id="1.10.10.1550">
    <property type="entry name" value="ROS/MUCR transcriptional regulator protein"/>
    <property type="match status" value="1"/>
</dbReference>
<protein>
    <submittedName>
        <fullName evidence="2">Transcriptional regulator</fullName>
    </submittedName>
</protein>
<dbReference type="GO" id="GO:0003677">
    <property type="term" value="F:DNA binding"/>
    <property type="evidence" value="ECO:0007669"/>
    <property type="project" value="InterPro"/>
</dbReference>
<comment type="caution">
    <text evidence="2">The sequence shown here is derived from an EMBL/GenBank/DDBJ whole genome shotgun (WGS) entry which is preliminary data.</text>
</comment>
<dbReference type="AlphaFoldDB" id="A0A512JAB4"/>
<accession>A0A512JAB4</accession>
<reference evidence="2 4" key="3">
    <citation type="submission" date="2019-07" db="EMBL/GenBank/DDBJ databases">
        <title>Whole genome shotgun sequence of Methylobacterium oxalidis NBRC 107715.</title>
        <authorList>
            <person name="Hosoyama A."/>
            <person name="Uohara A."/>
            <person name="Ohji S."/>
            <person name="Ichikawa N."/>
        </authorList>
    </citation>
    <scope>NUCLEOTIDE SEQUENCE [LARGE SCALE GENOMIC DNA]</scope>
    <source>
        <strain evidence="2 4">NBRC 107715</strain>
    </source>
</reference>
<keyword evidence="5" id="KW-1185">Reference proteome</keyword>
<dbReference type="EMBL" id="BJZU01000126">
    <property type="protein sequence ID" value="GEP06839.1"/>
    <property type="molecule type" value="Genomic_DNA"/>
</dbReference>
<organism evidence="2 4">
    <name type="scientific">Methylobacterium oxalidis</name>
    <dbReference type="NCBI Taxonomy" id="944322"/>
    <lineage>
        <taxon>Bacteria</taxon>
        <taxon>Pseudomonadati</taxon>
        <taxon>Pseudomonadota</taxon>
        <taxon>Alphaproteobacteria</taxon>
        <taxon>Hyphomicrobiales</taxon>
        <taxon>Methylobacteriaceae</taxon>
        <taxon>Methylobacterium</taxon>
    </lineage>
</organism>
<name>A0A512JAB4_9HYPH</name>